<accession>X1GPE2</accession>
<organism evidence="4">
    <name type="scientific">marine sediment metagenome</name>
    <dbReference type="NCBI Taxonomy" id="412755"/>
    <lineage>
        <taxon>unclassified sequences</taxon>
        <taxon>metagenomes</taxon>
        <taxon>ecological metagenomes</taxon>
    </lineage>
</organism>
<dbReference type="Gene3D" id="3.40.718.10">
    <property type="entry name" value="Isopropylmalate Dehydrogenase"/>
    <property type="match status" value="1"/>
</dbReference>
<evidence type="ECO:0000256" key="2">
    <source>
        <dbReference type="ARBA" id="ARBA00023002"/>
    </source>
</evidence>
<proteinExistence type="inferred from homology"/>
<comment type="caution">
    <text evidence="4">The sequence shown here is derived from an EMBL/GenBank/DDBJ whole genome shotgun (WGS) entry which is preliminary data.</text>
</comment>
<dbReference type="GO" id="GO:0006102">
    <property type="term" value="P:isocitrate metabolic process"/>
    <property type="evidence" value="ECO:0007669"/>
    <property type="project" value="TreeGrafter"/>
</dbReference>
<dbReference type="GO" id="GO:0000287">
    <property type="term" value="F:magnesium ion binding"/>
    <property type="evidence" value="ECO:0007669"/>
    <property type="project" value="InterPro"/>
</dbReference>
<dbReference type="SUPFAM" id="SSF53659">
    <property type="entry name" value="Isocitrate/Isopropylmalate dehydrogenase-like"/>
    <property type="match status" value="1"/>
</dbReference>
<feature type="domain" description="Isopropylmalate dehydrogenase-like" evidence="3">
    <location>
        <begin position="3"/>
        <end position="351"/>
    </location>
</feature>
<dbReference type="GO" id="GO:0051287">
    <property type="term" value="F:NAD binding"/>
    <property type="evidence" value="ECO:0007669"/>
    <property type="project" value="InterPro"/>
</dbReference>
<protein>
    <recommendedName>
        <fullName evidence="3">Isopropylmalate dehydrogenase-like domain-containing protein</fullName>
    </recommendedName>
</protein>
<evidence type="ECO:0000256" key="1">
    <source>
        <dbReference type="ARBA" id="ARBA00007769"/>
    </source>
</evidence>
<comment type="similarity">
    <text evidence="1">Belongs to the isocitrate and isopropylmalate dehydrogenases family.</text>
</comment>
<dbReference type="PANTHER" id="PTHR11835:SF34">
    <property type="entry name" value="ISOCITRATE DEHYDROGENASE [NAD] SUBUNIT ALPHA, MITOCHONDRIAL"/>
    <property type="match status" value="1"/>
</dbReference>
<sequence length="359" mass="39053">PYNITLIPGDGIGREVTEAAKRVLEATGVAFHWDLAYAGADVLDKYGTPLPDYVLESIRKNKVALKGPITTPVGTGFRSVNVALRQGLDLYACVRPCKTYPGVPSLYRDVDIVIIRENTEDLYAGIEFEKGTPEAARLIKLISETKGNVVRDDSSFSLKMISGTASRRIVKFAFEYAHAYRRKKVTAIHKANIMKFSDGLFLAIAREVAKEYPALEFEDRLVDNMTMQLVRRPQQFDIVVAPNLYGDIVSDLCAGLVGGLGVAPGANIGDDIAVFEPTHGSAPKYAGQNKVNPMSAMLSGVMMLRHLGEMEAADRLEKAIAEVIAEGKNVTYDLTLADSQAVGTSQVADAVIEKLQKLS</sequence>
<dbReference type="GO" id="GO:0006099">
    <property type="term" value="P:tricarboxylic acid cycle"/>
    <property type="evidence" value="ECO:0007669"/>
    <property type="project" value="TreeGrafter"/>
</dbReference>
<feature type="non-terminal residue" evidence="4">
    <location>
        <position position="1"/>
    </location>
</feature>
<name>X1GPE2_9ZZZZ</name>
<dbReference type="GO" id="GO:0004449">
    <property type="term" value="F:isocitrate dehydrogenase (NAD+) activity"/>
    <property type="evidence" value="ECO:0007669"/>
    <property type="project" value="TreeGrafter"/>
</dbReference>
<dbReference type="PROSITE" id="PS00470">
    <property type="entry name" value="IDH_IMDH"/>
    <property type="match status" value="1"/>
</dbReference>
<dbReference type="InterPro" id="IPR024084">
    <property type="entry name" value="IsoPropMal-DH-like_dom"/>
</dbReference>
<dbReference type="PANTHER" id="PTHR11835">
    <property type="entry name" value="DECARBOXYLATING DEHYDROGENASES-ISOCITRATE, ISOPROPYLMALATE, TARTRATE"/>
    <property type="match status" value="1"/>
</dbReference>
<dbReference type="Pfam" id="PF00180">
    <property type="entry name" value="Iso_dh"/>
    <property type="match status" value="1"/>
</dbReference>
<dbReference type="AlphaFoldDB" id="X1GPE2"/>
<gene>
    <name evidence="4" type="ORF">S03H2_12417</name>
</gene>
<dbReference type="EMBL" id="BARU01006318">
    <property type="protein sequence ID" value="GAH46750.1"/>
    <property type="molecule type" value="Genomic_DNA"/>
</dbReference>
<evidence type="ECO:0000313" key="4">
    <source>
        <dbReference type="EMBL" id="GAH46750.1"/>
    </source>
</evidence>
<reference evidence="4" key="1">
    <citation type="journal article" date="2014" name="Front. Microbiol.">
        <title>High frequency of phylogenetically diverse reductive dehalogenase-homologous genes in deep subseafloor sedimentary metagenomes.</title>
        <authorList>
            <person name="Kawai M."/>
            <person name="Futagami T."/>
            <person name="Toyoda A."/>
            <person name="Takaki Y."/>
            <person name="Nishi S."/>
            <person name="Hori S."/>
            <person name="Arai W."/>
            <person name="Tsubouchi T."/>
            <person name="Morono Y."/>
            <person name="Uchiyama I."/>
            <person name="Ito T."/>
            <person name="Fujiyama A."/>
            <person name="Inagaki F."/>
            <person name="Takami H."/>
        </authorList>
    </citation>
    <scope>NUCLEOTIDE SEQUENCE</scope>
    <source>
        <strain evidence="4">Expedition CK06-06</strain>
    </source>
</reference>
<dbReference type="SMART" id="SM01329">
    <property type="entry name" value="Iso_dh"/>
    <property type="match status" value="1"/>
</dbReference>
<keyword evidence="2" id="KW-0560">Oxidoreductase</keyword>
<dbReference type="InterPro" id="IPR019818">
    <property type="entry name" value="IsoCit/isopropylmalate_DH_CS"/>
</dbReference>
<evidence type="ECO:0000259" key="3">
    <source>
        <dbReference type="SMART" id="SM01329"/>
    </source>
</evidence>